<keyword evidence="7 10" id="KW-0863">Zinc-finger</keyword>
<dbReference type="PANTHER" id="PTHR45877:SF2">
    <property type="entry name" value="E3 UBIQUITIN-PROTEIN LIGASE SINA-RELATED"/>
    <property type="match status" value="1"/>
</dbReference>
<evidence type="ECO:0000256" key="5">
    <source>
        <dbReference type="ARBA" id="ARBA00022679"/>
    </source>
</evidence>
<comment type="similarity">
    <text evidence="3">Belongs to the SINA (Seven in absentia) family.</text>
</comment>
<organism evidence="13 14">
    <name type="scientific">Brassicogethes aeneus</name>
    <name type="common">Rape pollen beetle</name>
    <name type="synonym">Meligethes aeneus</name>
    <dbReference type="NCBI Taxonomy" id="1431903"/>
    <lineage>
        <taxon>Eukaryota</taxon>
        <taxon>Metazoa</taxon>
        <taxon>Ecdysozoa</taxon>
        <taxon>Arthropoda</taxon>
        <taxon>Hexapoda</taxon>
        <taxon>Insecta</taxon>
        <taxon>Pterygota</taxon>
        <taxon>Neoptera</taxon>
        <taxon>Endopterygota</taxon>
        <taxon>Coleoptera</taxon>
        <taxon>Polyphaga</taxon>
        <taxon>Cucujiformia</taxon>
        <taxon>Nitidulidae</taxon>
        <taxon>Meligethinae</taxon>
        <taxon>Brassicogethes</taxon>
    </lineage>
</organism>
<proteinExistence type="inferred from homology"/>
<dbReference type="GO" id="GO:0031624">
    <property type="term" value="F:ubiquitin conjugating enzyme binding"/>
    <property type="evidence" value="ECO:0007669"/>
    <property type="project" value="TreeGrafter"/>
</dbReference>
<accession>A0A9P0AYQ5</accession>
<feature type="domain" description="SIAH-type" evidence="12">
    <location>
        <begin position="74"/>
        <end position="132"/>
    </location>
</feature>
<protein>
    <recommendedName>
        <fullName evidence="4">RING-type E3 ubiquitin transferase</fullName>
        <ecNumber evidence="4">2.3.2.27</ecNumber>
    </recommendedName>
</protein>
<keyword evidence="14" id="KW-1185">Reference proteome</keyword>
<dbReference type="InterPro" id="IPR004162">
    <property type="entry name" value="SINA-like_animal"/>
</dbReference>
<dbReference type="InterPro" id="IPR049548">
    <property type="entry name" value="Sina-like_RING"/>
</dbReference>
<evidence type="ECO:0000256" key="4">
    <source>
        <dbReference type="ARBA" id="ARBA00012483"/>
    </source>
</evidence>
<dbReference type="SUPFAM" id="SSF57850">
    <property type="entry name" value="RING/U-box"/>
    <property type="match status" value="1"/>
</dbReference>
<dbReference type="GO" id="GO:0008270">
    <property type="term" value="F:zinc ion binding"/>
    <property type="evidence" value="ECO:0007669"/>
    <property type="project" value="UniProtKB-KW"/>
</dbReference>
<keyword evidence="6" id="KW-0479">Metal-binding</keyword>
<sequence length="344" mass="38964">MAEEKKSNNELKNFTDDLLLNKILQCASCEDVLNSPVKMVDGVGDVCNDCYQTKYSNQATISFINSKIDYIISKLEIPCKFTSEGCSEILPHAKYLLHVKDCMYQAKPCPIKSCIWQDNNFKINEHFKECHADNVIKIDSDMFSVICKENQKELINLIIINDESLMLKLKIDSGKLFYMLCTTNKTQKHTKYSVEIDTVVGRVSNNSKLCSYNNIYGSVSPDNGLNLLELLCTSEIKVTFILKNTNISGKGLTEYLECQVCKTLMRPPIHNCEMGHSICGACKTRVTQCPSCRSSYSSNSKNYSLEGICKYVEYSCKYDDKGCVQKGFLNEIIQHEEVCSLKDK</sequence>
<gene>
    <name evidence="13" type="ORF">MELIAE_LOCUS4207</name>
</gene>
<dbReference type="GO" id="GO:0043161">
    <property type="term" value="P:proteasome-mediated ubiquitin-dependent protein catabolic process"/>
    <property type="evidence" value="ECO:0007669"/>
    <property type="project" value="TreeGrafter"/>
</dbReference>
<dbReference type="InterPro" id="IPR013010">
    <property type="entry name" value="Znf_SIAH"/>
</dbReference>
<dbReference type="Pfam" id="PF21362">
    <property type="entry name" value="Sina_RING"/>
    <property type="match status" value="1"/>
</dbReference>
<dbReference type="EMBL" id="OV121133">
    <property type="protein sequence ID" value="CAH0551647.1"/>
    <property type="molecule type" value="Genomic_DNA"/>
</dbReference>
<evidence type="ECO:0000259" key="11">
    <source>
        <dbReference type="PROSITE" id="PS50089"/>
    </source>
</evidence>
<evidence type="ECO:0000313" key="14">
    <source>
        <dbReference type="Proteomes" id="UP001154078"/>
    </source>
</evidence>
<evidence type="ECO:0000313" key="13">
    <source>
        <dbReference type="EMBL" id="CAH0551647.1"/>
    </source>
</evidence>
<evidence type="ECO:0000256" key="10">
    <source>
        <dbReference type="PROSITE-ProRule" id="PRU00455"/>
    </source>
</evidence>
<dbReference type="PROSITE" id="PS51081">
    <property type="entry name" value="ZF_SIAH"/>
    <property type="match status" value="1"/>
</dbReference>
<evidence type="ECO:0000256" key="6">
    <source>
        <dbReference type="ARBA" id="ARBA00022723"/>
    </source>
</evidence>
<evidence type="ECO:0000256" key="8">
    <source>
        <dbReference type="ARBA" id="ARBA00022786"/>
    </source>
</evidence>
<reference evidence="13" key="1">
    <citation type="submission" date="2021-12" db="EMBL/GenBank/DDBJ databases">
        <authorList>
            <person name="King R."/>
        </authorList>
    </citation>
    <scope>NUCLEOTIDE SEQUENCE</scope>
</reference>
<dbReference type="InterPro" id="IPR013083">
    <property type="entry name" value="Znf_RING/FYVE/PHD"/>
</dbReference>
<feature type="domain" description="RING-type" evidence="11">
    <location>
        <begin position="258"/>
        <end position="293"/>
    </location>
</feature>
<evidence type="ECO:0000256" key="9">
    <source>
        <dbReference type="ARBA" id="ARBA00022833"/>
    </source>
</evidence>
<dbReference type="GO" id="GO:0061630">
    <property type="term" value="F:ubiquitin protein ligase activity"/>
    <property type="evidence" value="ECO:0007669"/>
    <property type="project" value="UniProtKB-EC"/>
</dbReference>
<keyword evidence="5" id="KW-0808">Transferase</keyword>
<dbReference type="Pfam" id="PF21361">
    <property type="entry name" value="Sina_ZnF"/>
    <property type="match status" value="1"/>
</dbReference>
<evidence type="ECO:0000256" key="3">
    <source>
        <dbReference type="ARBA" id="ARBA00009119"/>
    </source>
</evidence>
<name>A0A9P0AYQ5_BRAAE</name>
<keyword evidence="8" id="KW-0833">Ubl conjugation pathway</keyword>
<comment type="pathway">
    <text evidence="2">Protein modification; protein ubiquitination.</text>
</comment>
<evidence type="ECO:0000256" key="2">
    <source>
        <dbReference type="ARBA" id="ARBA00004906"/>
    </source>
</evidence>
<dbReference type="EC" id="2.3.2.27" evidence="4"/>
<keyword evidence="9" id="KW-0862">Zinc</keyword>
<dbReference type="GO" id="GO:0005737">
    <property type="term" value="C:cytoplasm"/>
    <property type="evidence" value="ECO:0007669"/>
    <property type="project" value="TreeGrafter"/>
</dbReference>
<evidence type="ECO:0000256" key="7">
    <source>
        <dbReference type="ARBA" id="ARBA00022771"/>
    </source>
</evidence>
<dbReference type="Proteomes" id="UP001154078">
    <property type="component" value="Chromosome 2"/>
</dbReference>
<evidence type="ECO:0000259" key="12">
    <source>
        <dbReference type="PROSITE" id="PS51081"/>
    </source>
</evidence>
<dbReference type="AlphaFoldDB" id="A0A9P0AYQ5"/>
<dbReference type="PANTHER" id="PTHR45877">
    <property type="entry name" value="E3 UBIQUITIN-PROTEIN LIGASE SIAH2"/>
    <property type="match status" value="1"/>
</dbReference>
<evidence type="ECO:0000256" key="1">
    <source>
        <dbReference type="ARBA" id="ARBA00000900"/>
    </source>
</evidence>
<dbReference type="PROSITE" id="PS50089">
    <property type="entry name" value="ZF_RING_2"/>
    <property type="match status" value="1"/>
</dbReference>
<dbReference type="SUPFAM" id="SSF49599">
    <property type="entry name" value="TRAF domain-like"/>
    <property type="match status" value="1"/>
</dbReference>
<comment type="catalytic activity">
    <reaction evidence="1">
        <text>S-ubiquitinyl-[E2 ubiquitin-conjugating enzyme]-L-cysteine + [acceptor protein]-L-lysine = [E2 ubiquitin-conjugating enzyme]-L-cysteine + N(6)-ubiquitinyl-[acceptor protein]-L-lysine.</text>
        <dbReference type="EC" id="2.3.2.27"/>
    </reaction>
</comment>
<dbReference type="Gene3D" id="3.30.40.10">
    <property type="entry name" value="Zinc/RING finger domain, C3HC4 (zinc finger)"/>
    <property type="match status" value="2"/>
</dbReference>
<dbReference type="OrthoDB" id="4788989at2759"/>
<dbReference type="InterPro" id="IPR001841">
    <property type="entry name" value="Znf_RING"/>
</dbReference>